<keyword evidence="3" id="KW-1185">Reference proteome</keyword>
<dbReference type="PANTHER" id="PTHR33065">
    <property type="entry name" value="OS07G0486400 PROTEIN"/>
    <property type="match status" value="1"/>
</dbReference>
<proteinExistence type="predicted"/>
<name>A0AAD8SX90_LOLMU</name>
<dbReference type="InterPro" id="IPR046533">
    <property type="entry name" value="DUF6598"/>
</dbReference>
<dbReference type="Pfam" id="PF20241">
    <property type="entry name" value="DUF6598"/>
    <property type="match status" value="1"/>
</dbReference>
<evidence type="ECO:0000313" key="3">
    <source>
        <dbReference type="Proteomes" id="UP001231189"/>
    </source>
</evidence>
<comment type="caution">
    <text evidence="2">The sequence shown here is derived from an EMBL/GenBank/DDBJ whole genome shotgun (WGS) entry which is preliminary data.</text>
</comment>
<accession>A0AAD8SX90</accession>
<dbReference type="Proteomes" id="UP001231189">
    <property type="component" value="Unassembled WGS sequence"/>
</dbReference>
<dbReference type="EMBL" id="JAUUTY010000003">
    <property type="protein sequence ID" value="KAK1665570.1"/>
    <property type="molecule type" value="Genomic_DNA"/>
</dbReference>
<sequence>MLQEKRRKRKKWRKSTRQKKMNGKELYSRFNFFYEWFWAQRARLESDVLRTSLQTRHRTQIGCPGTGPKLVVQAPDPISSPIPCLPYRDAYESEQQFMELRNKIYKIKLDTRNKLGLEEEDKELHEVKMAEEHSKLEMDKVMEMAEVETRCEIEEGKVITEAESKLEEGGIEMAGADTKLEIVEAKEMAAGSNSEIEEEPDEMLEALTVLSTDMEDLFARYRDGWESLWSSKVDRFGSFVDTTSLSPMHFTHCTSGHLPHSAVVANALQVYSIKVEEINEALELKWPLHVYGVVAARDTVDRNRNLIFLRQRYNCQTLTQKEPFLHLTGPSRAIVAIDPVNFEIELKVRGRTESEDRVLMSQAFHYSGNLRGSDATLSNDLCKIVLDFEELQQTVQATIVGVHVIKGKPFKHGCRVICVAEPPSKPVELQHKVSKPVVLRDRMAATQSDCHISLSRHVVSVQLHGMLKVDIFTYSSTGHKETARGRVFFTARECKTSWGRCDLGHSKVEVTVAWSRLVRDKLSLLSEGEL</sequence>
<organism evidence="2 3">
    <name type="scientific">Lolium multiflorum</name>
    <name type="common">Italian ryegrass</name>
    <name type="synonym">Lolium perenne subsp. multiflorum</name>
    <dbReference type="NCBI Taxonomy" id="4521"/>
    <lineage>
        <taxon>Eukaryota</taxon>
        <taxon>Viridiplantae</taxon>
        <taxon>Streptophyta</taxon>
        <taxon>Embryophyta</taxon>
        <taxon>Tracheophyta</taxon>
        <taxon>Spermatophyta</taxon>
        <taxon>Magnoliopsida</taxon>
        <taxon>Liliopsida</taxon>
        <taxon>Poales</taxon>
        <taxon>Poaceae</taxon>
        <taxon>BOP clade</taxon>
        <taxon>Pooideae</taxon>
        <taxon>Poodae</taxon>
        <taxon>Poeae</taxon>
        <taxon>Poeae Chloroplast Group 2 (Poeae type)</taxon>
        <taxon>Loliodinae</taxon>
        <taxon>Loliinae</taxon>
        <taxon>Lolium</taxon>
    </lineage>
</organism>
<dbReference type="PANTHER" id="PTHR33065:SF119">
    <property type="entry name" value="GENOME ASSEMBLY, CHROMOSOME: II"/>
    <property type="match status" value="1"/>
</dbReference>
<dbReference type="AlphaFoldDB" id="A0AAD8SX90"/>
<protein>
    <recommendedName>
        <fullName evidence="1">DUF6598 domain-containing protein</fullName>
    </recommendedName>
</protein>
<feature type="domain" description="DUF6598" evidence="1">
    <location>
        <begin position="267"/>
        <end position="512"/>
    </location>
</feature>
<evidence type="ECO:0000259" key="1">
    <source>
        <dbReference type="Pfam" id="PF20241"/>
    </source>
</evidence>
<reference evidence="2" key="1">
    <citation type="submission" date="2023-07" db="EMBL/GenBank/DDBJ databases">
        <title>A chromosome-level genome assembly of Lolium multiflorum.</title>
        <authorList>
            <person name="Chen Y."/>
            <person name="Copetti D."/>
            <person name="Kolliker R."/>
            <person name="Studer B."/>
        </authorList>
    </citation>
    <scope>NUCLEOTIDE SEQUENCE</scope>
    <source>
        <strain evidence="2">02402/16</strain>
        <tissue evidence="2">Leaf</tissue>
    </source>
</reference>
<gene>
    <name evidence="2" type="ORF">QYE76_053729</name>
</gene>
<evidence type="ECO:0000313" key="2">
    <source>
        <dbReference type="EMBL" id="KAK1665570.1"/>
    </source>
</evidence>